<evidence type="ECO:0000313" key="3">
    <source>
        <dbReference type="EMBL" id="KAF4657944.1"/>
    </source>
</evidence>
<evidence type="ECO:0000313" key="4">
    <source>
        <dbReference type="Proteomes" id="UP000570595"/>
    </source>
</evidence>
<reference evidence="3 4" key="1">
    <citation type="submission" date="2020-04" db="EMBL/GenBank/DDBJ databases">
        <title>Perkinsus olseni comparative genomics.</title>
        <authorList>
            <person name="Bogema D.R."/>
        </authorList>
    </citation>
    <scope>NUCLEOTIDE SEQUENCE [LARGE SCALE GENOMIC DNA]</scope>
    <source>
        <strain evidence="3">ATCC PRA-179</strain>
    </source>
</reference>
<feature type="region of interest" description="Disordered" evidence="2">
    <location>
        <begin position="108"/>
        <end position="133"/>
    </location>
</feature>
<feature type="compositionally biased region" description="Pro residues" evidence="2">
    <location>
        <begin position="252"/>
        <end position="262"/>
    </location>
</feature>
<feature type="coiled-coil region" evidence="1">
    <location>
        <begin position="147"/>
        <end position="209"/>
    </location>
</feature>
<gene>
    <name evidence="3" type="ORF">FOZ61_005974</name>
</gene>
<sequence length="427" mass="46492">MVYGDDHPKEFPVMSSNAIPIEVLRSASRPAASMTVRAGGDWTVEELLSKAGLDKAEETVIATRSVWEYYRELEARSAADRSSLRLAEENRRLSEEVVRLETLLQRKAGETSVEQDGSVTAPNSARSHLSRRNSVTSMLSYQSEAYMEHQESEILRLDQEVKSLKDTNRNLHDELSRMRTDLDKANSDNVQLKQQAADLLADRDSLLRRLSNESAGALLGGGSPDSAAGAETKSPEGSSAEGSLRVTLSPTSSPPRQPPPASPGGFTEASSPTWCSSNTPAIVLDGLLPYSPDTAAGGLDRTRTDDVVHTLTIKVAELERDKEQLVERLSKALGGDPSTSRPSCSPSSVGRSFGASLCDELTAFHNAEKVEELEAESDMLRDTVARYRSLVQRKDEYLARIVAVLREDAGQKQRRPVGEAAGRLKGQ</sequence>
<dbReference type="OrthoDB" id="435362at2759"/>
<keyword evidence="1" id="KW-0175">Coiled coil</keyword>
<feature type="region of interest" description="Disordered" evidence="2">
    <location>
        <begin position="215"/>
        <end position="273"/>
    </location>
</feature>
<dbReference type="AlphaFoldDB" id="A0A7J6LFA4"/>
<evidence type="ECO:0000256" key="1">
    <source>
        <dbReference type="SAM" id="Coils"/>
    </source>
</evidence>
<protein>
    <submittedName>
        <fullName evidence="3">Uncharacterized protein</fullName>
    </submittedName>
</protein>
<feature type="coiled-coil region" evidence="1">
    <location>
        <begin position="308"/>
        <end position="335"/>
    </location>
</feature>
<accession>A0A7J6LFA4</accession>
<feature type="compositionally biased region" description="Polar residues" evidence="2">
    <location>
        <begin position="112"/>
        <end position="133"/>
    </location>
</feature>
<evidence type="ECO:0000256" key="2">
    <source>
        <dbReference type="SAM" id="MobiDB-lite"/>
    </source>
</evidence>
<dbReference type="EMBL" id="JABAHT010000330">
    <property type="protein sequence ID" value="KAF4657944.1"/>
    <property type="molecule type" value="Genomic_DNA"/>
</dbReference>
<name>A0A7J6LFA4_PEROL</name>
<organism evidence="3 4">
    <name type="scientific">Perkinsus olseni</name>
    <name type="common">Perkinsus atlanticus</name>
    <dbReference type="NCBI Taxonomy" id="32597"/>
    <lineage>
        <taxon>Eukaryota</taxon>
        <taxon>Sar</taxon>
        <taxon>Alveolata</taxon>
        <taxon>Perkinsozoa</taxon>
        <taxon>Perkinsea</taxon>
        <taxon>Perkinsida</taxon>
        <taxon>Perkinsidae</taxon>
        <taxon>Perkinsus</taxon>
    </lineage>
</organism>
<comment type="caution">
    <text evidence="3">The sequence shown here is derived from an EMBL/GenBank/DDBJ whole genome shotgun (WGS) entry which is preliminary data.</text>
</comment>
<proteinExistence type="predicted"/>
<dbReference type="Proteomes" id="UP000570595">
    <property type="component" value="Unassembled WGS sequence"/>
</dbReference>